<feature type="compositionally biased region" description="Basic and acidic residues" evidence="1">
    <location>
        <begin position="147"/>
        <end position="174"/>
    </location>
</feature>
<sequence>MVNPGHKQLEDFSNPLALKQPCPHLLVQIGVNQLIPEKQIAPLHQFILNLQAEVEEEGVRDHAGGLHLAGEGPDGVEVDNGRRRAADAAHDGGEEERVGEREEAAAGAAEAEAGVEQLEIGAARPGEDVVDEVLCGGGAAAGGGRGQRREVGRGRVAEPRAERRPPEEREREVRVALGGDRLGKVPRREARPEPRDPRSELLVRRRADGGLGLHHARGHSSCFFSSRSGIGAEAAEAAREAAGGGGGGDEECHGGRPRLLRPRQRLWIWS</sequence>
<evidence type="ECO:0000313" key="2">
    <source>
        <dbReference type="EnsemblPlants" id="OMERI06G06510.9"/>
    </source>
</evidence>
<accession>A0A0E0DY16</accession>
<evidence type="ECO:0000313" key="3">
    <source>
        <dbReference type="Proteomes" id="UP000008021"/>
    </source>
</evidence>
<protein>
    <submittedName>
        <fullName evidence="2">Uncharacterized protein</fullName>
    </submittedName>
</protein>
<evidence type="ECO:0000256" key="1">
    <source>
        <dbReference type="SAM" id="MobiDB-lite"/>
    </source>
</evidence>
<dbReference type="HOGENOM" id="CLU_1032003_0_0_1"/>
<dbReference type="AlphaFoldDB" id="A0A0E0DY16"/>
<dbReference type="Gramene" id="OMERI06G06510.9">
    <property type="protein sequence ID" value="OMERI06G06510.9"/>
    <property type="gene ID" value="OMERI06G06510"/>
</dbReference>
<dbReference type="Proteomes" id="UP000008021">
    <property type="component" value="Chromosome 6"/>
</dbReference>
<feature type="region of interest" description="Disordered" evidence="1">
    <location>
        <begin position="138"/>
        <end position="201"/>
    </location>
</feature>
<reference evidence="2" key="1">
    <citation type="submission" date="2015-04" db="UniProtKB">
        <authorList>
            <consortium name="EnsemblPlants"/>
        </authorList>
    </citation>
    <scope>IDENTIFICATION</scope>
</reference>
<reference evidence="2" key="2">
    <citation type="submission" date="2018-05" db="EMBL/GenBank/DDBJ databases">
        <title>OmerRS3 (Oryza meridionalis Reference Sequence Version 3).</title>
        <authorList>
            <person name="Zhang J."/>
            <person name="Kudrna D."/>
            <person name="Lee S."/>
            <person name="Talag J."/>
            <person name="Welchert J."/>
            <person name="Wing R.A."/>
        </authorList>
    </citation>
    <scope>NUCLEOTIDE SEQUENCE [LARGE SCALE GENOMIC DNA]</scope>
    <source>
        <strain evidence="2">cv. OR44</strain>
    </source>
</reference>
<feature type="region of interest" description="Disordered" evidence="1">
    <location>
        <begin position="233"/>
        <end position="257"/>
    </location>
</feature>
<proteinExistence type="predicted"/>
<feature type="compositionally biased region" description="Basic and acidic residues" evidence="1">
    <location>
        <begin position="181"/>
        <end position="201"/>
    </location>
</feature>
<name>A0A0E0DY16_9ORYZ</name>
<keyword evidence="3" id="KW-1185">Reference proteome</keyword>
<dbReference type="EnsemblPlants" id="OMERI06G06510.9">
    <property type="protein sequence ID" value="OMERI06G06510.9"/>
    <property type="gene ID" value="OMERI06G06510"/>
</dbReference>
<organism evidence="2">
    <name type="scientific">Oryza meridionalis</name>
    <dbReference type="NCBI Taxonomy" id="40149"/>
    <lineage>
        <taxon>Eukaryota</taxon>
        <taxon>Viridiplantae</taxon>
        <taxon>Streptophyta</taxon>
        <taxon>Embryophyta</taxon>
        <taxon>Tracheophyta</taxon>
        <taxon>Spermatophyta</taxon>
        <taxon>Magnoliopsida</taxon>
        <taxon>Liliopsida</taxon>
        <taxon>Poales</taxon>
        <taxon>Poaceae</taxon>
        <taxon>BOP clade</taxon>
        <taxon>Oryzoideae</taxon>
        <taxon>Oryzeae</taxon>
        <taxon>Oryzinae</taxon>
        <taxon>Oryza</taxon>
    </lineage>
</organism>